<comment type="caution">
    <text evidence="6">The sequence shown here is derived from an EMBL/GenBank/DDBJ whole genome shotgun (WGS) entry which is preliminary data.</text>
</comment>
<dbReference type="Pfam" id="PF25597">
    <property type="entry name" value="SH3_retrovirus"/>
    <property type="match status" value="1"/>
</dbReference>
<accession>A0A6A6M1A7</accession>
<gene>
    <name evidence="6" type="ORF">GH714_019620</name>
</gene>
<name>A0A6A6M1A7_HEVBR</name>
<dbReference type="Pfam" id="PF22936">
    <property type="entry name" value="Pol_BBD"/>
    <property type="match status" value="1"/>
</dbReference>
<dbReference type="EMBL" id="JAAGAX010000008">
    <property type="protein sequence ID" value="KAF2306587.1"/>
    <property type="molecule type" value="Genomic_DNA"/>
</dbReference>
<evidence type="ECO:0000256" key="1">
    <source>
        <dbReference type="SAM" id="MobiDB-lite"/>
    </source>
</evidence>
<protein>
    <recommendedName>
        <fullName evidence="8">GAG-pre-integrase domain-containing protein</fullName>
    </recommendedName>
</protein>
<dbReference type="InterPro" id="IPR025724">
    <property type="entry name" value="GAG-pre-integrase_dom"/>
</dbReference>
<evidence type="ECO:0000259" key="2">
    <source>
        <dbReference type="Pfam" id="PF07727"/>
    </source>
</evidence>
<dbReference type="Proteomes" id="UP000467840">
    <property type="component" value="Chromosome 9"/>
</dbReference>
<dbReference type="Pfam" id="PF07727">
    <property type="entry name" value="RVT_2"/>
    <property type="match status" value="1"/>
</dbReference>
<evidence type="ECO:0000259" key="5">
    <source>
        <dbReference type="Pfam" id="PF25597"/>
    </source>
</evidence>
<feature type="compositionally biased region" description="Polar residues" evidence="1">
    <location>
        <begin position="353"/>
        <end position="367"/>
    </location>
</feature>
<dbReference type="InterPro" id="IPR054722">
    <property type="entry name" value="PolX-like_BBD"/>
</dbReference>
<sequence>MGHYASECSTKERDEKANLTQQQEDEGPSLLLLETCVPELLPAEESEIIMLQENTSEAEKKESNWYLDSGASSHMSGEKHCFVELNLTITGKVRFGDGSMANICGQGSVLFQCKNTEHLTLQNVYYIPRLRSNIISLGQLDEAGSTIVIGGGHLKLYDWRNKLVVDVERRTNRLYIAKLQLATPINLMARMDDEPWTWHARYGHLNFNSLRKLSRRGMVKGLPSIDQVDKLCDGCLVGKQHRTSFPKKSEFRANKPLELVHSDLCGPITPTTCGAHVKDVTPNLTKLADRSNQAIMLGYESGTKAYRLFDPSRNKIIVSRDVVFEEGRKWQWNNDPVERIKEAEEFTVNFNKQAVNPSEAETPSEVATPSTPSSISSPSTQSQSSNSSSSSSHPQKYKSLQEIYDNTREIEEASLCFLSLEEPTSFEEASKNENWRSAMEQEIASIQKNDDLILTGENRNVINKFKLEMQQKFDMTDLGLLSFYLGIEVKQTATSISVCQTGYAKKILEKMGVGECNPCKLPMEPRTKLSKVVEGETLVDTTLYRSIIGSLRYLVNTRPDITFSVGVLSRFMEKPTTTHMAAVKQVLRYLSRNLAKESG</sequence>
<evidence type="ECO:0000313" key="7">
    <source>
        <dbReference type="Proteomes" id="UP000467840"/>
    </source>
</evidence>
<dbReference type="InterPro" id="IPR057670">
    <property type="entry name" value="SH3_retrovirus"/>
</dbReference>
<feature type="domain" description="Retrovirus-related Pol polyprotein from transposon TNT 1-94-like beta-barrel" evidence="4">
    <location>
        <begin position="65"/>
        <end position="144"/>
    </location>
</feature>
<dbReference type="Pfam" id="PF13976">
    <property type="entry name" value="gag_pre-integrs"/>
    <property type="match status" value="1"/>
</dbReference>
<evidence type="ECO:0008006" key="8">
    <source>
        <dbReference type="Google" id="ProtNLM"/>
    </source>
</evidence>
<evidence type="ECO:0000259" key="3">
    <source>
        <dbReference type="Pfam" id="PF13976"/>
    </source>
</evidence>
<evidence type="ECO:0000259" key="4">
    <source>
        <dbReference type="Pfam" id="PF22936"/>
    </source>
</evidence>
<feature type="compositionally biased region" description="Low complexity" evidence="1">
    <location>
        <begin position="368"/>
        <end position="394"/>
    </location>
</feature>
<feature type="region of interest" description="Disordered" evidence="1">
    <location>
        <begin position="353"/>
        <end position="397"/>
    </location>
</feature>
<dbReference type="InterPro" id="IPR013103">
    <property type="entry name" value="RVT_2"/>
</dbReference>
<reference evidence="6 7" key="1">
    <citation type="journal article" date="2020" name="Mol. Plant">
        <title>The Chromosome-Based Rubber Tree Genome Provides New Insights into Spurge Genome Evolution and Rubber Biosynthesis.</title>
        <authorList>
            <person name="Liu J."/>
            <person name="Shi C."/>
            <person name="Shi C.C."/>
            <person name="Li W."/>
            <person name="Zhang Q.J."/>
            <person name="Zhang Y."/>
            <person name="Li K."/>
            <person name="Lu H.F."/>
            <person name="Shi C."/>
            <person name="Zhu S.T."/>
            <person name="Xiao Z.Y."/>
            <person name="Nan H."/>
            <person name="Yue Y."/>
            <person name="Zhu X.G."/>
            <person name="Wu Y."/>
            <person name="Hong X.N."/>
            <person name="Fan G.Y."/>
            <person name="Tong Y."/>
            <person name="Zhang D."/>
            <person name="Mao C.L."/>
            <person name="Liu Y.L."/>
            <person name="Hao S.J."/>
            <person name="Liu W.Q."/>
            <person name="Lv M.Q."/>
            <person name="Zhang H.B."/>
            <person name="Liu Y."/>
            <person name="Hu-Tang G.R."/>
            <person name="Wang J.P."/>
            <person name="Wang J.H."/>
            <person name="Sun Y.H."/>
            <person name="Ni S.B."/>
            <person name="Chen W.B."/>
            <person name="Zhang X.C."/>
            <person name="Jiao Y.N."/>
            <person name="Eichler E.E."/>
            <person name="Li G.H."/>
            <person name="Liu X."/>
            <person name="Gao L.Z."/>
        </authorList>
    </citation>
    <scope>NUCLEOTIDE SEQUENCE [LARGE SCALE GENOMIC DNA]</scope>
    <source>
        <strain evidence="7">cv. GT1</strain>
        <tissue evidence="6">Leaf</tissue>
    </source>
</reference>
<dbReference type="AlphaFoldDB" id="A0A6A6M1A7"/>
<organism evidence="6 7">
    <name type="scientific">Hevea brasiliensis</name>
    <name type="common">Para rubber tree</name>
    <name type="synonym">Siphonia brasiliensis</name>
    <dbReference type="NCBI Taxonomy" id="3981"/>
    <lineage>
        <taxon>Eukaryota</taxon>
        <taxon>Viridiplantae</taxon>
        <taxon>Streptophyta</taxon>
        <taxon>Embryophyta</taxon>
        <taxon>Tracheophyta</taxon>
        <taxon>Spermatophyta</taxon>
        <taxon>Magnoliopsida</taxon>
        <taxon>eudicotyledons</taxon>
        <taxon>Gunneridae</taxon>
        <taxon>Pentapetalae</taxon>
        <taxon>rosids</taxon>
        <taxon>fabids</taxon>
        <taxon>Malpighiales</taxon>
        <taxon>Euphorbiaceae</taxon>
        <taxon>Crotonoideae</taxon>
        <taxon>Micrandreae</taxon>
        <taxon>Hevea</taxon>
    </lineage>
</organism>
<feature type="domain" description="Reverse transcriptase Ty1/copia-type" evidence="2">
    <location>
        <begin position="450"/>
        <end position="524"/>
    </location>
</feature>
<feature type="domain" description="Retroviral polymerase SH3-like" evidence="5">
    <location>
        <begin position="273"/>
        <end position="336"/>
    </location>
</feature>
<feature type="region of interest" description="Disordered" evidence="1">
    <location>
        <begin position="1"/>
        <end position="26"/>
    </location>
</feature>
<dbReference type="PANTHER" id="PTHR11439">
    <property type="entry name" value="GAG-POL-RELATED RETROTRANSPOSON"/>
    <property type="match status" value="1"/>
</dbReference>
<proteinExistence type="predicted"/>
<feature type="domain" description="GAG-pre-integrase" evidence="3">
    <location>
        <begin position="173"/>
        <end position="240"/>
    </location>
</feature>
<evidence type="ECO:0000313" key="6">
    <source>
        <dbReference type="EMBL" id="KAF2306587.1"/>
    </source>
</evidence>
<dbReference type="PANTHER" id="PTHR11439:SF515">
    <property type="entry name" value="GAG-POL POLYPROTEIN"/>
    <property type="match status" value="1"/>
</dbReference>
<keyword evidence="7" id="KW-1185">Reference proteome</keyword>